<organism evidence="6 7">
    <name type="scientific">Paramecium sonneborni</name>
    <dbReference type="NCBI Taxonomy" id="65129"/>
    <lineage>
        <taxon>Eukaryota</taxon>
        <taxon>Sar</taxon>
        <taxon>Alveolata</taxon>
        <taxon>Ciliophora</taxon>
        <taxon>Intramacronucleata</taxon>
        <taxon>Oligohymenophorea</taxon>
        <taxon>Peniculida</taxon>
        <taxon>Parameciidae</taxon>
        <taxon>Paramecium</taxon>
    </lineage>
</organism>
<keyword evidence="4" id="KW-0479">Metal-binding</keyword>
<dbReference type="GO" id="GO:0005525">
    <property type="term" value="F:GTP binding"/>
    <property type="evidence" value="ECO:0007669"/>
    <property type="project" value="UniProtKB-KW"/>
</dbReference>
<protein>
    <submittedName>
        <fullName evidence="6">Uncharacterized protein</fullName>
    </submittedName>
</protein>
<keyword evidence="5" id="KW-0812">Transmembrane</keyword>
<feature type="binding site" evidence="3">
    <location>
        <begin position="17"/>
        <end position="24"/>
    </location>
    <ligand>
        <name>GTP</name>
        <dbReference type="ChEBI" id="CHEBI:37565"/>
    </ligand>
</feature>
<keyword evidence="1 3" id="KW-0547">Nucleotide-binding</keyword>
<keyword evidence="4" id="KW-0460">Magnesium</keyword>
<evidence type="ECO:0000313" key="7">
    <source>
        <dbReference type="Proteomes" id="UP000692954"/>
    </source>
</evidence>
<feature type="binding site" evidence="3">
    <location>
        <begin position="133"/>
        <end position="137"/>
    </location>
    <ligand>
        <name>GTP</name>
        <dbReference type="ChEBI" id="CHEBI:37565"/>
    </ligand>
</feature>
<evidence type="ECO:0000256" key="5">
    <source>
        <dbReference type="SAM" id="Phobius"/>
    </source>
</evidence>
<evidence type="ECO:0000256" key="2">
    <source>
        <dbReference type="ARBA" id="ARBA00023134"/>
    </source>
</evidence>
<evidence type="ECO:0000313" key="6">
    <source>
        <dbReference type="EMBL" id="CAD8074636.1"/>
    </source>
</evidence>
<dbReference type="GO" id="GO:0046872">
    <property type="term" value="F:metal ion binding"/>
    <property type="evidence" value="ECO:0007669"/>
    <property type="project" value="UniProtKB-KW"/>
</dbReference>
<dbReference type="InterPro" id="IPR006689">
    <property type="entry name" value="Small_GTPase_ARF/SAR"/>
</dbReference>
<keyword evidence="7" id="KW-1185">Reference proteome</keyword>
<feature type="binding site" evidence="4">
    <location>
        <position position="44"/>
    </location>
    <ligand>
        <name>Mg(2+)</name>
        <dbReference type="ChEBI" id="CHEBI:18420"/>
    </ligand>
</feature>
<reference evidence="6" key="1">
    <citation type="submission" date="2021-01" db="EMBL/GenBank/DDBJ databases">
        <authorList>
            <consortium name="Genoscope - CEA"/>
            <person name="William W."/>
        </authorList>
    </citation>
    <scope>NUCLEOTIDE SEQUENCE</scope>
</reference>
<dbReference type="AlphaFoldDB" id="A0A8S1MDD7"/>
<proteinExistence type="predicted"/>
<evidence type="ECO:0000256" key="3">
    <source>
        <dbReference type="PIRSR" id="PIRSR606689-1"/>
    </source>
</evidence>
<dbReference type="EMBL" id="CAJJDN010000032">
    <property type="protein sequence ID" value="CAD8074636.1"/>
    <property type="molecule type" value="Genomic_DNA"/>
</dbReference>
<keyword evidence="5" id="KW-0472">Membrane</keyword>
<evidence type="ECO:0000256" key="1">
    <source>
        <dbReference type="ARBA" id="ARBA00022741"/>
    </source>
</evidence>
<comment type="caution">
    <text evidence="6">The sequence shown here is derived from an EMBL/GenBank/DDBJ whole genome shotgun (WGS) entry which is preliminary data.</text>
</comment>
<dbReference type="PANTHER" id="PTHR11711">
    <property type="entry name" value="ADP RIBOSYLATION FACTOR-RELATED"/>
    <property type="match status" value="1"/>
</dbReference>
<accession>A0A8S1MDD7</accession>
<evidence type="ECO:0000256" key="4">
    <source>
        <dbReference type="PIRSR" id="PIRSR606689-2"/>
    </source>
</evidence>
<dbReference type="GO" id="GO:0003924">
    <property type="term" value="F:GTPase activity"/>
    <property type="evidence" value="ECO:0007669"/>
    <property type="project" value="InterPro"/>
</dbReference>
<dbReference type="OrthoDB" id="283886at2759"/>
<feature type="binding site" evidence="4">
    <location>
        <position position="24"/>
    </location>
    <ligand>
        <name>Mg(2+)</name>
        <dbReference type="ChEBI" id="CHEBI:18420"/>
    </ligand>
</feature>
<gene>
    <name evidence="6" type="ORF">PSON_ATCC_30995.1.T0320199</name>
</gene>
<sequence length="202" mass="23496">MGALLDGNKYVHVLLLGTSDVGKTKFLYEGLLQNKYKDPPYKPTEGYNMECMKYEQTTYALWDLAASPEFMTLWHVFYQFIPFKITIFVVRVIKGTKAQRSKHFDSMGQSRQLLHRLMTLEAFKNKPLLLLVNIEKDQSSQQGDKQEALNEAKACLNWDAIKVRDKQAIVLDVNAYQDHEQVLMTMDKMYKKAEEEDSNQKE</sequence>
<keyword evidence="5" id="KW-1133">Transmembrane helix</keyword>
<keyword evidence="2 3" id="KW-0342">GTP-binding</keyword>
<dbReference type="InterPro" id="IPR024156">
    <property type="entry name" value="Small_GTPase_ARF"/>
</dbReference>
<dbReference type="Pfam" id="PF00025">
    <property type="entry name" value="Arf"/>
    <property type="match status" value="1"/>
</dbReference>
<dbReference type="Proteomes" id="UP000692954">
    <property type="component" value="Unassembled WGS sequence"/>
</dbReference>
<name>A0A8S1MDD7_9CILI</name>
<feature type="transmembrane region" description="Helical" evidence="5">
    <location>
        <begin position="72"/>
        <end position="93"/>
    </location>
</feature>